<dbReference type="Gene3D" id="3.30.1150.10">
    <property type="match status" value="1"/>
</dbReference>
<sequence>MEPLRFIRSGIAASALGHLSALAMVLIFAEVHPFGSVTAESITVDLVSPDEVPEKTPEPPAAAKAQPSDAFDLSSKSAPAAQPAPAAPPTATAPPQKQAAPSTPLPDRQQAAASPQPPPTSPLPAYTPAEPDLSLKYHVMLGLPPDLPPTSAQDKPGDGFDAAASEKADIASSLVTEFRRHLRTCAKLPASIVPSDKIKIKLRVFMTPDGKLATNPVLIEASASAKGPALMQSTISALEACQPYAMLPADRYGEWKVLDLSFTPQDFAGAS</sequence>
<proteinExistence type="predicted"/>
<accession>A0A1M5T8P4</accession>
<feature type="compositionally biased region" description="Low complexity" evidence="1">
    <location>
        <begin position="75"/>
        <end position="84"/>
    </location>
</feature>
<feature type="region of interest" description="Disordered" evidence="1">
    <location>
        <begin position="50"/>
        <end position="162"/>
    </location>
</feature>
<organism evidence="2 3">
    <name type="scientific">Bradyrhizobium erythrophlei</name>
    <dbReference type="NCBI Taxonomy" id="1437360"/>
    <lineage>
        <taxon>Bacteria</taxon>
        <taxon>Pseudomonadati</taxon>
        <taxon>Pseudomonadota</taxon>
        <taxon>Alphaproteobacteria</taxon>
        <taxon>Hyphomicrobiales</taxon>
        <taxon>Nitrobacteraceae</taxon>
        <taxon>Bradyrhizobium</taxon>
    </lineage>
</organism>
<evidence type="ECO:0008006" key="4">
    <source>
        <dbReference type="Google" id="ProtNLM"/>
    </source>
</evidence>
<protein>
    <recommendedName>
        <fullName evidence="4">Cell division and transport-associated protein TolA</fullName>
    </recommendedName>
</protein>
<evidence type="ECO:0000313" key="2">
    <source>
        <dbReference type="EMBL" id="SHH47082.1"/>
    </source>
</evidence>
<dbReference type="OrthoDB" id="7161229at2"/>
<reference evidence="2 3" key="1">
    <citation type="submission" date="2016-11" db="EMBL/GenBank/DDBJ databases">
        <authorList>
            <person name="Jaros S."/>
            <person name="Januszkiewicz K."/>
            <person name="Wedrychowicz H."/>
        </authorList>
    </citation>
    <scope>NUCLEOTIDE SEQUENCE [LARGE SCALE GENOMIC DNA]</scope>
    <source>
        <strain evidence="2 3">GAS138</strain>
    </source>
</reference>
<dbReference type="EMBL" id="LT670817">
    <property type="protein sequence ID" value="SHH47082.1"/>
    <property type="molecule type" value="Genomic_DNA"/>
</dbReference>
<feature type="compositionally biased region" description="Low complexity" evidence="1">
    <location>
        <begin position="93"/>
        <end position="102"/>
    </location>
</feature>
<gene>
    <name evidence="2" type="ORF">SAMN05443248_4908</name>
</gene>
<dbReference type="RefSeq" id="WP_079603629.1">
    <property type="nucleotide sequence ID" value="NZ_LT670817.1"/>
</dbReference>
<dbReference type="AlphaFoldDB" id="A0A1M5T8P4"/>
<dbReference type="Proteomes" id="UP000189796">
    <property type="component" value="Chromosome I"/>
</dbReference>
<evidence type="ECO:0000313" key="3">
    <source>
        <dbReference type="Proteomes" id="UP000189796"/>
    </source>
</evidence>
<name>A0A1M5T8P4_9BRAD</name>
<evidence type="ECO:0000256" key="1">
    <source>
        <dbReference type="SAM" id="MobiDB-lite"/>
    </source>
</evidence>